<evidence type="ECO:0000313" key="4">
    <source>
        <dbReference type="EMBL" id="EFF67642.1"/>
    </source>
</evidence>
<dbReference type="InterPro" id="IPR016193">
    <property type="entry name" value="Cytidine_deaminase-like"/>
</dbReference>
<keyword evidence="1" id="KW-0479">Metal-binding</keyword>
<dbReference type="PANTHER" id="PTHR11079">
    <property type="entry name" value="CYTOSINE DEAMINASE FAMILY MEMBER"/>
    <property type="match status" value="1"/>
</dbReference>
<protein>
    <submittedName>
        <fullName evidence="4">Cytidine and deoxycytidylate deaminase zinc-binding region</fullName>
    </submittedName>
</protein>
<dbReference type="Pfam" id="PF00383">
    <property type="entry name" value="dCMP_cyt_deam_1"/>
    <property type="match status" value="1"/>
</dbReference>
<dbReference type="eggNOG" id="COG0590">
    <property type="taxonomic scope" value="Bacteria"/>
</dbReference>
<dbReference type="PROSITE" id="PS51747">
    <property type="entry name" value="CYT_DCMP_DEAMINASES_2"/>
    <property type="match status" value="1"/>
</dbReference>
<dbReference type="AlphaFoldDB" id="D4S285"/>
<dbReference type="InterPro" id="IPR016192">
    <property type="entry name" value="APOBEC/CMP_deaminase_Zn-bd"/>
</dbReference>
<dbReference type="GO" id="GO:0008270">
    <property type="term" value="F:zinc ion binding"/>
    <property type="evidence" value="ECO:0007669"/>
    <property type="project" value="InterPro"/>
</dbReference>
<gene>
    <name evidence="4" type="ORF">BUTYVIB_02207</name>
</gene>
<reference evidence="4 5" key="1">
    <citation type="submission" date="2010-02" db="EMBL/GenBank/DDBJ databases">
        <authorList>
            <person name="Weinstock G."/>
            <person name="Sodergren E."/>
            <person name="Clifton S."/>
            <person name="Fulton L."/>
            <person name="Fulton B."/>
            <person name="Courtney L."/>
            <person name="Fronick C."/>
            <person name="Harrison M."/>
            <person name="Strong C."/>
            <person name="Farmer C."/>
            <person name="Delahaunty K."/>
            <person name="Markovic C."/>
            <person name="Hall O."/>
            <person name="Minx P."/>
            <person name="Tomlinson C."/>
            <person name="Mitreva M."/>
            <person name="Nelson J."/>
            <person name="Hou S."/>
            <person name="Wollam A."/>
            <person name="Pepin K.H."/>
            <person name="Johnson M."/>
            <person name="Bhonagiri V."/>
            <person name="Zhang X."/>
            <person name="Suruliraj S."/>
            <person name="Warren W."/>
            <person name="Chinwalla A."/>
            <person name="Mardis E.R."/>
            <person name="Wilson R.K."/>
        </authorList>
    </citation>
    <scope>NUCLEOTIDE SEQUENCE [LARGE SCALE GENOMIC DNA]</scope>
    <source>
        <strain evidence="4 5">DSM 2876</strain>
    </source>
</reference>
<evidence type="ECO:0000256" key="2">
    <source>
        <dbReference type="ARBA" id="ARBA00022833"/>
    </source>
</evidence>
<dbReference type="PANTHER" id="PTHR11079:SF161">
    <property type="entry name" value="CMP_DCMP-TYPE DEAMINASE DOMAIN-CONTAINING PROTEIN"/>
    <property type="match status" value="1"/>
</dbReference>
<keyword evidence="2" id="KW-0862">Zinc</keyword>
<dbReference type="Gene3D" id="3.40.140.10">
    <property type="entry name" value="Cytidine Deaminase, domain 2"/>
    <property type="match status" value="1"/>
</dbReference>
<dbReference type="GO" id="GO:0047974">
    <property type="term" value="F:guanosine deaminase activity"/>
    <property type="evidence" value="ECO:0007669"/>
    <property type="project" value="TreeGrafter"/>
</dbReference>
<accession>D4S285</accession>
<dbReference type="InterPro" id="IPR002125">
    <property type="entry name" value="CMP_dCMP_dom"/>
</dbReference>
<dbReference type="GO" id="GO:0006152">
    <property type="term" value="P:purine nucleoside catabolic process"/>
    <property type="evidence" value="ECO:0007669"/>
    <property type="project" value="TreeGrafter"/>
</dbReference>
<dbReference type="PROSITE" id="PS00903">
    <property type="entry name" value="CYT_DCMP_DEAMINASES_1"/>
    <property type="match status" value="1"/>
</dbReference>
<evidence type="ECO:0000259" key="3">
    <source>
        <dbReference type="PROSITE" id="PS51747"/>
    </source>
</evidence>
<dbReference type="CDD" id="cd01285">
    <property type="entry name" value="nucleoside_deaminase"/>
    <property type="match status" value="1"/>
</dbReference>
<organism evidence="4 5">
    <name type="scientific">Eshraghiella crossota DSM 2876</name>
    <dbReference type="NCBI Taxonomy" id="511680"/>
    <lineage>
        <taxon>Bacteria</taxon>
        <taxon>Bacillati</taxon>
        <taxon>Bacillota</taxon>
        <taxon>Clostridia</taxon>
        <taxon>Lachnospirales</taxon>
        <taxon>Lachnospiraceae</taxon>
        <taxon>Eshraghiella</taxon>
    </lineage>
</organism>
<dbReference type="EMBL" id="ABWN01000037">
    <property type="protein sequence ID" value="EFF67642.1"/>
    <property type="molecule type" value="Genomic_DNA"/>
</dbReference>
<dbReference type="Proteomes" id="UP000006238">
    <property type="component" value="Unassembled WGS sequence"/>
</dbReference>
<sequence length="194" mass="21920">MLINQKKINKGVILMRNHRCNAFFAEKHLAGGNDMWKSDEYYLEKAIEVSRKSRAGGNTPFGCVLVDGDGEIILEQGNVEITEKRCTGHAETVIMERASKLYDKKFLWNCTLYTTCEPCPMCAGAVYWGNVGKVVYAMTEERLLQMTGSHEQNPTFTMTCKEVFAKGQKKIKVEGPFDSLAEKAAEVHFGYWDN</sequence>
<name>D4S285_9FIRM</name>
<feature type="domain" description="CMP/dCMP-type deaminase" evidence="3">
    <location>
        <begin position="37"/>
        <end position="151"/>
    </location>
</feature>
<comment type="caution">
    <text evidence="4">The sequence shown here is derived from an EMBL/GenBank/DDBJ whole genome shotgun (WGS) entry which is preliminary data.</text>
</comment>
<dbReference type="SUPFAM" id="SSF53927">
    <property type="entry name" value="Cytidine deaminase-like"/>
    <property type="match status" value="1"/>
</dbReference>
<dbReference type="HOGENOM" id="CLU_025810_5_1_9"/>
<evidence type="ECO:0000256" key="1">
    <source>
        <dbReference type="ARBA" id="ARBA00022723"/>
    </source>
</evidence>
<keyword evidence="5" id="KW-1185">Reference proteome</keyword>
<evidence type="ECO:0000313" key="5">
    <source>
        <dbReference type="Proteomes" id="UP000006238"/>
    </source>
</evidence>
<proteinExistence type="predicted"/>